<accession>A0A8D9MEX6</accession>
<proteinExistence type="predicted"/>
<feature type="non-terminal residue" evidence="1">
    <location>
        <position position="60"/>
    </location>
</feature>
<evidence type="ECO:0000313" key="1">
    <source>
        <dbReference type="EMBL" id="CAG7909548.1"/>
    </source>
</evidence>
<evidence type="ECO:0000313" key="2">
    <source>
        <dbReference type="Proteomes" id="UP000694005"/>
    </source>
</evidence>
<organism evidence="1 2">
    <name type="scientific">Brassica campestris</name>
    <name type="common">Field mustard</name>
    <dbReference type="NCBI Taxonomy" id="3711"/>
    <lineage>
        <taxon>Eukaryota</taxon>
        <taxon>Viridiplantae</taxon>
        <taxon>Streptophyta</taxon>
        <taxon>Embryophyta</taxon>
        <taxon>Tracheophyta</taxon>
        <taxon>Spermatophyta</taxon>
        <taxon>Magnoliopsida</taxon>
        <taxon>eudicotyledons</taxon>
        <taxon>Gunneridae</taxon>
        <taxon>Pentapetalae</taxon>
        <taxon>rosids</taxon>
        <taxon>malvids</taxon>
        <taxon>Brassicales</taxon>
        <taxon>Brassicaceae</taxon>
        <taxon>Brassiceae</taxon>
        <taxon>Brassica</taxon>
    </lineage>
</organism>
<dbReference type="AlphaFoldDB" id="A0A8D9MEX6"/>
<sequence>MISTNFVLSIIGRVLRPRNVEQHFAVKAKIKKLAKISKKNKRQQLQRPTRKLKAFQIKEI</sequence>
<name>A0A8D9MEX6_BRACM</name>
<dbReference type="EMBL" id="LS974626">
    <property type="protein sequence ID" value="CAG7909548.1"/>
    <property type="molecule type" value="Genomic_DNA"/>
</dbReference>
<protein>
    <submittedName>
        <fullName evidence="1">Uncharacterized protein</fullName>
    </submittedName>
</protein>
<dbReference type="Gramene" id="A10p07940.2_BraZ1">
    <property type="protein sequence ID" value="A10p07940.2_BraZ1.CDS.1"/>
    <property type="gene ID" value="A10g07940.2_BraZ1"/>
</dbReference>
<dbReference type="Proteomes" id="UP000694005">
    <property type="component" value="Chromosome A10"/>
</dbReference>
<reference evidence="1 2" key="1">
    <citation type="submission" date="2021-07" db="EMBL/GenBank/DDBJ databases">
        <authorList>
            <consortium name="Genoscope - CEA"/>
            <person name="William W."/>
        </authorList>
    </citation>
    <scope>NUCLEOTIDE SEQUENCE [LARGE SCALE GENOMIC DNA]</scope>
</reference>
<gene>
    <name evidence="1" type="ORF">BRAPAZ1V2_A10P07940.2</name>
</gene>